<gene>
    <name evidence="3" type="ORF">COU35_03645</name>
</gene>
<dbReference type="SUPFAM" id="SSF53271">
    <property type="entry name" value="PRTase-like"/>
    <property type="match status" value="1"/>
</dbReference>
<dbReference type="InterPro" id="IPR051910">
    <property type="entry name" value="ComF/GntX_DNA_util-trans"/>
</dbReference>
<dbReference type="AlphaFoldDB" id="A0A2H0TQ10"/>
<protein>
    <recommendedName>
        <fullName evidence="2">Phosphoribosyltransferase domain-containing protein</fullName>
    </recommendedName>
</protein>
<comment type="similarity">
    <text evidence="1">Belongs to the ComF/GntX family.</text>
</comment>
<name>A0A2H0TQ10_9BACT</name>
<dbReference type="Gene3D" id="3.40.50.2020">
    <property type="match status" value="1"/>
</dbReference>
<sequence>MGVLSLVAEYMFPQLCVACKKEGTSVCGTCLDLVSTVGTFFYPKNSSLAYLAAVGEYDETGVLSQIIQALKYSYIEQVEHAIAQLIGDWFARQDRTFEVPDLIVPVPLHRQRYAERGFNQADVIANCLARVIDVPQAEPLMRKKKTKQQAKLDKTARLQNVSDAFVIRKGAQVDGKHILVVDDVYTTGATMGECAEILHRAGASRVTGFVLAKGE</sequence>
<dbReference type="PANTHER" id="PTHR47505">
    <property type="entry name" value="DNA UTILIZATION PROTEIN YHGH"/>
    <property type="match status" value="1"/>
</dbReference>
<comment type="caution">
    <text evidence="3">The sequence shown here is derived from an EMBL/GenBank/DDBJ whole genome shotgun (WGS) entry which is preliminary data.</text>
</comment>
<evidence type="ECO:0000313" key="4">
    <source>
        <dbReference type="Proteomes" id="UP000230154"/>
    </source>
</evidence>
<dbReference type="Pfam" id="PF00156">
    <property type="entry name" value="Pribosyltran"/>
    <property type="match status" value="1"/>
</dbReference>
<dbReference type="InterPro" id="IPR029057">
    <property type="entry name" value="PRTase-like"/>
</dbReference>
<dbReference type="PANTHER" id="PTHR47505:SF1">
    <property type="entry name" value="DNA UTILIZATION PROTEIN YHGH"/>
    <property type="match status" value="1"/>
</dbReference>
<dbReference type="InterPro" id="IPR000836">
    <property type="entry name" value="PRTase_dom"/>
</dbReference>
<dbReference type="Proteomes" id="UP000230154">
    <property type="component" value="Unassembled WGS sequence"/>
</dbReference>
<feature type="domain" description="Phosphoribosyltransferase" evidence="2">
    <location>
        <begin position="81"/>
        <end position="212"/>
    </location>
</feature>
<reference evidence="4" key="1">
    <citation type="submission" date="2017-09" db="EMBL/GenBank/DDBJ databases">
        <title>Depth-based differentiation of microbial function through sediment-hosted aquifers and enrichment of novel symbionts in the deep terrestrial subsurface.</title>
        <authorList>
            <person name="Probst A.J."/>
            <person name="Ladd B."/>
            <person name="Jarett J.K."/>
            <person name="Geller-Mcgrath D.E."/>
            <person name="Sieber C.M.K."/>
            <person name="Emerson J.B."/>
            <person name="Anantharaman K."/>
            <person name="Thomas B.C."/>
            <person name="Malmstrom R."/>
            <person name="Stieglmeier M."/>
            <person name="Klingl A."/>
            <person name="Woyke T."/>
            <person name="Ryan C.M."/>
            <person name="Banfield J.F."/>
        </authorList>
    </citation>
    <scope>NUCLEOTIDE SEQUENCE [LARGE SCALE GENOMIC DNA]</scope>
</reference>
<dbReference type="EMBL" id="PFCB01000026">
    <property type="protein sequence ID" value="PIR74229.1"/>
    <property type="molecule type" value="Genomic_DNA"/>
</dbReference>
<proteinExistence type="inferred from homology"/>
<dbReference type="CDD" id="cd06223">
    <property type="entry name" value="PRTases_typeI"/>
    <property type="match status" value="1"/>
</dbReference>
<evidence type="ECO:0000313" key="3">
    <source>
        <dbReference type="EMBL" id="PIR74229.1"/>
    </source>
</evidence>
<evidence type="ECO:0000256" key="1">
    <source>
        <dbReference type="ARBA" id="ARBA00008007"/>
    </source>
</evidence>
<accession>A0A2H0TQ10</accession>
<organism evidence="3 4">
    <name type="scientific">Candidatus Magasanikbacteria bacterium CG10_big_fil_rev_8_21_14_0_10_47_10</name>
    <dbReference type="NCBI Taxonomy" id="1974652"/>
    <lineage>
        <taxon>Bacteria</taxon>
        <taxon>Candidatus Magasanikiibacteriota</taxon>
    </lineage>
</organism>
<evidence type="ECO:0000259" key="2">
    <source>
        <dbReference type="Pfam" id="PF00156"/>
    </source>
</evidence>